<dbReference type="InterPro" id="IPR003018">
    <property type="entry name" value="GAF"/>
</dbReference>
<dbReference type="SUPFAM" id="SSF55781">
    <property type="entry name" value="GAF domain-like"/>
    <property type="match status" value="1"/>
</dbReference>
<dbReference type="InterPro" id="IPR051448">
    <property type="entry name" value="CdaR-like_regulators"/>
</dbReference>
<proteinExistence type="inferred from homology"/>
<dbReference type="Pfam" id="PF17853">
    <property type="entry name" value="GGDEF_2"/>
    <property type="match status" value="1"/>
</dbReference>
<dbReference type="Proteomes" id="UP001597178">
    <property type="component" value="Unassembled WGS sequence"/>
</dbReference>
<dbReference type="InterPro" id="IPR041522">
    <property type="entry name" value="CdaR_GGDEF"/>
</dbReference>
<dbReference type="Pfam" id="PF13185">
    <property type="entry name" value="GAF_2"/>
    <property type="match status" value="1"/>
</dbReference>
<organism evidence="3 4">
    <name type="scientific">Lentibacillus salinarum</name>
    <dbReference type="NCBI Taxonomy" id="446820"/>
    <lineage>
        <taxon>Bacteria</taxon>
        <taxon>Bacillati</taxon>
        <taxon>Bacillota</taxon>
        <taxon>Bacilli</taxon>
        <taxon>Bacillales</taxon>
        <taxon>Bacillaceae</taxon>
        <taxon>Lentibacillus</taxon>
    </lineage>
</organism>
<dbReference type="PANTHER" id="PTHR33744">
    <property type="entry name" value="CARBOHYDRATE DIACID REGULATOR"/>
    <property type="match status" value="1"/>
</dbReference>
<dbReference type="PANTHER" id="PTHR33744:SF1">
    <property type="entry name" value="DNA-BINDING TRANSCRIPTIONAL ACTIVATOR ADER"/>
    <property type="match status" value="1"/>
</dbReference>
<dbReference type="InterPro" id="IPR029016">
    <property type="entry name" value="GAF-like_dom_sf"/>
</dbReference>
<dbReference type="InterPro" id="IPR025736">
    <property type="entry name" value="PucR_C-HTH_dom"/>
</dbReference>
<dbReference type="SMART" id="SM00065">
    <property type="entry name" value="GAF"/>
    <property type="match status" value="1"/>
</dbReference>
<evidence type="ECO:0000259" key="2">
    <source>
        <dbReference type="SMART" id="SM00065"/>
    </source>
</evidence>
<comment type="similarity">
    <text evidence="1">Belongs to the CdaR family.</text>
</comment>
<evidence type="ECO:0000313" key="4">
    <source>
        <dbReference type="Proteomes" id="UP001597178"/>
    </source>
</evidence>
<protein>
    <submittedName>
        <fullName evidence="3">Helix-turn-helix domain-containing protein</fullName>
    </submittedName>
</protein>
<dbReference type="RefSeq" id="WP_382397810.1">
    <property type="nucleotide sequence ID" value="NZ_JBHTNH010000003.1"/>
</dbReference>
<accession>A0ABW3ZSR1</accession>
<name>A0ABW3ZSR1_9BACI</name>
<sequence length="586" mass="66448">MKDAELEKLIEGIRSITTSLDLDELLTKIVTNTRTVISGGDACYLQLYDPETGLLVPKASSGLKKNIQFFKTKIGESVTGKTYQDGTARIYHSIEEIYKNMDNISDNNFYYLHAALIGNNMPNALMCAPVSIGEKHIGVMTIHVYKQRKLTNRDLHLLEVFAGQAAIAIQNAQLYTEVTKSLKEVTGLSVQLKEKNELLLKGNQIHDTLTRLSLQNEGTESIVTALDGMMTSSTSFINFLEGEFYPKRSGQSSAFSMEEISKFFSDRQEPLFVTSYGQNYYLYPLVNRTVFLGCLIVTLTEAPFTRMDQIAIEQGGTALTLELVKKHTLAEVYYKKTHEYFNELLQNHDSDTLFARGREYGLDMSQFLFVSLFEISQSRDLQQQESDIHRLVTKIKKALQRYDILIYGFYNKATLLVSISSPSEVIKISESIRSIVARWQTNEYSQLHAGAGNPYRGIENIAVSHDEANKALSYLSSQKYVNFIQYNEIGVNRLFLNQSKKEIAAFLNETLGPLQLNTGKTKDLEKTLDTYIACNKSATQAAEKLHIHINTLYQRLKKIEQLLNLNLNDPKDFLQIQLACHLKENF</sequence>
<keyword evidence="4" id="KW-1185">Reference proteome</keyword>
<evidence type="ECO:0000313" key="3">
    <source>
        <dbReference type="EMBL" id="MFD1360842.1"/>
    </source>
</evidence>
<dbReference type="EMBL" id="JBHTNH010000003">
    <property type="protein sequence ID" value="MFD1360842.1"/>
    <property type="molecule type" value="Genomic_DNA"/>
</dbReference>
<comment type="caution">
    <text evidence="3">The sequence shown here is derived from an EMBL/GenBank/DDBJ whole genome shotgun (WGS) entry which is preliminary data.</text>
</comment>
<dbReference type="Pfam" id="PF13556">
    <property type="entry name" value="HTH_30"/>
    <property type="match status" value="1"/>
</dbReference>
<dbReference type="Gene3D" id="3.30.450.40">
    <property type="match status" value="1"/>
</dbReference>
<feature type="domain" description="GAF" evidence="2">
    <location>
        <begin position="21"/>
        <end position="179"/>
    </location>
</feature>
<dbReference type="Gene3D" id="1.10.10.2840">
    <property type="entry name" value="PucR C-terminal helix-turn-helix domain"/>
    <property type="match status" value="1"/>
</dbReference>
<evidence type="ECO:0000256" key="1">
    <source>
        <dbReference type="ARBA" id="ARBA00006754"/>
    </source>
</evidence>
<gene>
    <name evidence="3" type="ORF">ACFQ4A_04010</name>
</gene>
<reference evidence="4" key="1">
    <citation type="journal article" date="2019" name="Int. J. Syst. Evol. Microbiol.">
        <title>The Global Catalogue of Microorganisms (GCM) 10K type strain sequencing project: providing services to taxonomists for standard genome sequencing and annotation.</title>
        <authorList>
            <consortium name="The Broad Institute Genomics Platform"/>
            <consortium name="The Broad Institute Genome Sequencing Center for Infectious Disease"/>
            <person name="Wu L."/>
            <person name="Ma J."/>
        </authorList>
    </citation>
    <scope>NUCLEOTIDE SEQUENCE [LARGE SCALE GENOMIC DNA]</scope>
    <source>
        <strain evidence="4">CCUG 54822</strain>
    </source>
</reference>
<dbReference type="InterPro" id="IPR042070">
    <property type="entry name" value="PucR_C-HTH_sf"/>
</dbReference>